<evidence type="ECO:0000313" key="2">
    <source>
        <dbReference type="EMBL" id="KHQ52315.1"/>
    </source>
</evidence>
<accession>A0A0B3RM70</accession>
<comment type="caution">
    <text evidence="2">The sequence shown here is derived from an EMBL/GenBank/DDBJ whole genome shotgun (WGS) entry which is preliminary data.</text>
</comment>
<dbReference type="OrthoDB" id="9788660at2"/>
<gene>
    <name evidence="2" type="ORF">OA50_03333</name>
</gene>
<dbReference type="CDD" id="cd02440">
    <property type="entry name" value="AdoMet_MTases"/>
    <property type="match status" value="1"/>
</dbReference>
<dbReference type="AlphaFoldDB" id="A0A0B3RM70"/>
<dbReference type="InterPro" id="IPR041698">
    <property type="entry name" value="Methyltransf_25"/>
</dbReference>
<dbReference type="PANTHER" id="PTHR12843:SF5">
    <property type="entry name" value="EEF1A LYSINE METHYLTRANSFERASE 2"/>
    <property type="match status" value="1"/>
</dbReference>
<sequence>MDREHWDAAYAEGVEGKSWHEAVPEASLRMIERSGLVPGRAIDVGGGASSLAGHLRGLGWDVTVLDISAAALELAQAALGSGAAQITWVAEDITRWRASVPFDLWHDRAVFHFLTDLEDRLAYARALRDGLRPGGAAVIATFAEDGPERCSGLPVRRYSPEGLLAALGQGLRLEGAERVRHVTPSGQEQKFQVSLLRRLPKE</sequence>
<reference evidence="2 3" key="1">
    <citation type="submission" date="2014-10" db="EMBL/GenBank/DDBJ databases">
        <title>Genome sequence of Ponticoccus sp. strain UMTAT08 isolated from clonal culture of toxic dinoflagellate Alexandrium tamiyavanichii.</title>
        <authorList>
            <person name="Gan H.Y."/>
            <person name="Muhd D.-D."/>
            <person name="Mohd Noor M.E."/>
            <person name="Yeong Y.S."/>
            <person name="Usup G."/>
        </authorList>
    </citation>
    <scope>NUCLEOTIDE SEQUENCE [LARGE SCALE GENOMIC DNA]</scope>
    <source>
        <strain evidence="2 3">UMTAT08</strain>
    </source>
</reference>
<dbReference type="Gene3D" id="3.40.50.150">
    <property type="entry name" value="Vaccinia Virus protein VP39"/>
    <property type="match status" value="1"/>
</dbReference>
<dbReference type="Pfam" id="PF13649">
    <property type="entry name" value="Methyltransf_25"/>
    <property type="match status" value="1"/>
</dbReference>
<keyword evidence="3" id="KW-1185">Reference proteome</keyword>
<evidence type="ECO:0000313" key="3">
    <source>
        <dbReference type="Proteomes" id="UP000030960"/>
    </source>
</evidence>
<dbReference type="Proteomes" id="UP000030960">
    <property type="component" value="Unassembled WGS sequence"/>
</dbReference>
<organism evidence="2 3">
    <name type="scientific">Mameliella alba</name>
    <dbReference type="NCBI Taxonomy" id="561184"/>
    <lineage>
        <taxon>Bacteria</taxon>
        <taxon>Pseudomonadati</taxon>
        <taxon>Pseudomonadota</taxon>
        <taxon>Alphaproteobacteria</taxon>
        <taxon>Rhodobacterales</taxon>
        <taxon>Roseobacteraceae</taxon>
        <taxon>Mameliella</taxon>
    </lineage>
</organism>
<dbReference type="EMBL" id="JSUQ01000012">
    <property type="protein sequence ID" value="KHQ52315.1"/>
    <property type="molecule type" value="Genomic_DNA"/>
</dbReference>
<dbReference type="PANTHER" id="PTHR12843">
    <property type="entry name" value="PROTEIN-LYSINE N-METHYLTRANSFERASE METTL10"/>
    <property type="match status" value="1"/>
</dbReference>
<feature type="domain" description="Methyltransferase" evidence="1">
    <location>
        <begin position="42"/>
        <end position="135"/>
    </location>
</feature>
<protein>
    <submittedName>
        <fullName evidence="2">NodS-like protein</fullName>
    </submittedName>
</protein>
<dbReference type="SUPFAM" id="SSF53335">
    <property type="entry name" value="S-adenosyl-L-methionine-dependent methyltransferases"/>
    <property type="match status" value="1"/>
</dbReference>
<proteinExistence type="predicted"/>
<dbReference type="PATRIC" id="fig|1515334.3.peg.3352"/>
<dbReference type="InterPro" id="IPR029063">
    <property type="entry name" value="SAM-dependent_MTases_sf"/>
</dbReference>
<dbReference type="STRING" id="561184.SAMN05216376_102300"/>
<dbReference type="RefSeq" id="WP_043143585.1">
    <property type="nucleotide sequence ID" value="NZ_JAHVJH010000006.1"/>
</dbReference>
<name>A0A0B3RM70_9RHOB</name>
<evidence type="ECO:0000259" key="1">
    <source>
        <dbReference type="Pfam" id="PF13649"/>
    </source>
</evidence>
<accession>A0A225QSD6</accession>